<keyword evidence="5" id="KW-0539">Nucleus</keyword>
<name>A0ABN7VN87_GIGMA</name>
<dbReference type="Proteomes" id="UP000789901">
    <property type="component" value="Unassembled WGS sequence"/>
</dbReference>
<organism evidence="9 10">
    <name type="scientific">Gigaspora margarita</name>
    <dbReference type="NCBI Taxonomy" id="4874"/>
    <lineage>
        <taxon>Eukaryota</taxon>
        <taxon>Fungi</taxon>
        <taxon>Fungi incertae sedis</taxon>
        <taxon>Mucoromycota</taxon>
        <taxon>Glomeromycotina</taxon>
        <taxon>Glomeromycetes</taxon>
        <taxon>Diversisporales</taxon>
        <taxon>Gigasporaceae</taxon>
        <taxon>Gigaspora</taxon>
    </lineage>
</organism>
<gene>
    <name evidence="9" type="ORF">GMARGA_LOCUS20691</name>
</gene>
<comment type="subcellular location">
    <subcellularLocation>
        <location evidence="1">Nucleus</location>
    </subcellularLocation>
</comment>
<keyword evidence="10" id="KW-1185">Reference proteome</keyword>
<dbReference type="InterPro" id="IPR052035">
    <property type="entry name" value="ZnF_BED_domain_contain"/>
</dbReference>
<keyword evidence="4" id="KW-0862">Zinc</keyword>
<keyword evidence="8" id="KW-0732">Signal</keyword>
<feature type="coiled-coil region" evidence="6">
    <location>
        <begin position="252"/>
        <end position="279"/>
    </location>
</feature>
<feature type="region of interest" description="Disordered" evidence="7">
    <location>
        <begin position="31"/>
        <end position="86"/>
    </location>
</feature>
<feature type="signal peptide" evidence="8">
    <location>
        <begin position="1"/>
        <end position="17"/>
    </location>
</feature>
<reference evidence="9 10" key="1">
    <citation type="submission" date="2021-06" db="EMBL/GenBank/DDBJ databases">
        <authorList>
            <person name="Kallberg Y."/>
            <person name="Tangrot J."/>
            <person name="Rosling A."/>
        </authorList>
    </citation>
    <scope>NUCLEOTIDE SEQUENCE [LARGE SCALE GENOMIC DNA]</scope>
    <source>
        <strain evidence="9 10">120-4 pot B 10/14</strain>
    </source>
</reference>
<evidence type="ECO:0000256" key="5">
    <source>
        <dbReference type="ARBA" id="ARBA00023242"/>
    </source>
</evidence>
<evidence type="ECO:0000256" key="8">
    <source>
        <dbReference type="SAM" id="SignalP"/>
    </source>
</evidence>
<evidence type="ECO:0000256" key="7">
    <source>
        <dbReference type="SAM" id="MobiDB-lite"/>
    </source>
</evidence>
<evidence type="ECO:0000256" key="3">
    <source>
        <dbReference type="ARBA" id="ARBA00022771"/>
    </source>
</evidence>
<dbReference type="PANTHER" id="PTHR46481:SF10">
    <property type="entry name" value="ZINC FINGER BED DOMAIN-CONTAINING PROTEIN 39"/>
    <property type="match status" value="1"/>
</dbReference>
<sequence>MAHKRMTLYIIIALSKTTLIINCPSVHYHTDSNLVSNSDTNSKNTGISSDESLSEDNISTNLNSNTEYSNKTSNIDHSITDSDSELSNKKSNIYHENGKHVGSTGNFQTHLNTHGITKPTKVIDVTPQSTITKMFHCAARQNTRQKESIDRALVEWVVTNLQPLYVLKNESFIKFIYTLNPYYKIPSDKHVKALIYQSYNYSVECLKTLLATEIVTCGLTCDFWTACSKSGYRSQSCWAVVIISRLVLYSQLLRLLLEIEEEEENIVNLDDDLEIITMADGKKYSLLSTRDKNITNITNIEQNENLNLFSIMFGSDAISKSDKNEVNKYLKLDQIPATTNLLNW</sequence>
<feature type="chain" id="PRO_5046454506" evidence="8">
    <location>
        <begin position="18"/>
        <end position="344"/>
    </location>
</feature>
<evidence type="ECO:0000313" key="9">
    <source>
        <dbReference type="EMBL" id="CAG8787506.1"/>
    </source>
</evidence>
<keyword evidence="2" id="KW-0479">Metal-binding</keyword>
<dbReference type="SUPFAM" id="SSF140996">
    <property type="entry name" value="Hermes dimerisation domain"/>
    <property type="match status" value="1"/>
</dbReference>
<keyword evidence="3" id="KW-0863">Zinc-finger</keyword>
<protein>
    <submittedName>
        <fullName evidence="9">39786_t:CDS:1</fullName>
    </submittedName>
</protein>
<keyword evidence="6" id="KW-0175">Coiled coil</keyword>
<evidence type="ECO:0000256" key="2">
    <source>
        <dbReference type="ARBA" id="ARBA00022723"/>
    </source>
</evidence>
<dbReference type="EMBL" id="CAJVQB010018404">
    <property type="protein sequence ID" value="CAG8787506.1"/>
    <property type="molecule type" value="Genomic_DNA"/>
</dbReference>
<evidence type="ECO:0000256" key="1">
    <source>
        <dbReference type="ARBA" id="ARBA00004123"/>
    </source>
</evidence>
<evidence type="ECO:0000313" key="10">
    <source>
        <dbReference type="Proteomes" id="UP000789901"/>
    </source>
</evidence>
<evidence type="ECO:0000256" key="6">
    <source>
        <dbReference type="SAM" id="Coils"/>
    </source>
</evidence>
<feature type="compositionally biased region" description="Polar residues" evidence="7">
    <location>
        <begin position="31"/>
        <end position="77"/>
    </location>
</feature>
<comment type="caution">
    <text evidence="9">The sequence shown here is derived from an EMBL/GenBank/DDBJ whole genome shotgun (WGS) entry which is preliminary data.</text>
</comment>
<evidence type="ECO:0000256" key="4">
    <source>
        <dbReference type="ARBA" id="ARBA00022833"/>
    </source>
</evidence>
<dbReference type="PANTHER" id="PTHR46481">
    <property type="entry name" value="ZINC FINGER BED DOMAIN-CONTAINING PROTEIN 4"/>
    <property type="match status" value="1"/>
</dbReference>
<accession>A0ABN7VN87</accession>
<proteinExistence type="predicted"/>